<dbReference type="OrthoDB" id="179842at2"/>
<keyword evidence="4" id="KW-1185">Reference proteome</keyword>
<organism evidence="3 4">
    <name type="scientific">Tritonibacter multivorans</name>
    <dbReference type="NCBI Taxonomy" id="928856"/>
    <lineage>
        <taxon>Bacteria</taxon>
        <taxon>Pseudomonadati</taxon>
        <taxon>Pseudomonadota</taxon>
        <taxon>Alphaproteobacteria</taxon>
        <taxon>Rhodobacterales</taxon>
        <taxon>Paracoccaceae</taxon>
        <taxon>Tritonibacter</taxon>
    </lineage>
</organism>
<dbReference type="InterPro" id="IPR019494">
    <property type="entry name" value="FIST_C"/>
</dbReference>
<dbReference type="AlphaFoldDB" id="A0A0P1GU21"/>
<dbReference type="SMART" id="SM01204">
    <property type="entry name" value="FIST_C"/>
    <property type="match status" value="1"/>
</dbReference>
<dbReference type="Pfam" id="PF08495">
    <property type="entry name" value="FIST"/>
    <property type="match status" value="1"/>
</dbReference>
<dbReference type="PANTHER" id="PTHR40252">
    <property type="entry name" value="BLR0328 PROTEIN"/>
    <property type="match status" value="1"/>
</dbReference>
<dbReference type="EMBL" id="CYSD01000020">
    <property type="protein sequence ID" value="CUH77573.1"/>
    <property type="molecule type" value="Genomic_DNA"/>
</dbReference>
<sequence>MKAVTIQTDQSETDQALADLEAQLRTVPGQPDMAFVFYGCDHDADLLNSWFQRHLPEVPVMGGSSSGGMMGAQAMGGVHSIGVMLFFDPDGDFGTGAADKGGDPAVAALSALDQALIDADCEGLLPDLIWVYQSPGAEEAVIDALVERVGADCPIFGGSAADNDVSGAWSQIAAGQVLTNGVAVGVFFPSGEIGFSFQGGYEPTGQKGVIETGAGNGSDPARLIAQIDGQSAARLYNDWTDGAIAAPLATGGSVLAETTMYPLGVEMGLVNGVQQYKLVHPETVTDGGALTLFANLENGTEVHCMTGERDKLTTRAGRVVAQAAANLTCDRPTAALIVYCGGCRLAVGEAVSDVHDAVAEALPSQTAFLGTFTFGEQGMLVNRNLHANLMISAVVFGG</sequence>
<dbReference type="PANTHER" id="PTHR40252:SF2">
    <property type="entry name" value="BLR0328 PROTEIN"/>
    <property type="match status" value="1"/>
</dbReference>
<gene>
    <name evidence="3" type="ORF">TRM7557_01441</name>
</gene>
<dbReference type="SMART" id="SM00897">
    <property type="entry name" value="FIST"/>
    <property type="match status" value="1"/>
</dbReference>
<evidence type="ECO:0000313" key="4">
    <source>
        <dbReference type="Proteomes" id="UP000052022"/>
    </source>
</evidence>
<protein>
    <recommendedName>
        <fullName evidence="5">FIST N domain protein</fullName>
    </recommendedName>
</protein>
<proteinExistence type="predicted"/>
<evidence type="ECO:0000313" key="3">
    <source>
        <dbReference type="EMBL" id="CUH77573.1"/>
    </source>
</evidence>
<dbReference type="RefSeq" id="WP_058289534.1">
    <property type="nucleotide sequence ID" value="NZ_CYSD01000020.1"/>
</dbReference>
<dbReference type="Proteomes" id="UP000052022">
    <property type="component" value="Unassembled WGS sequence"/>
</dbReference>
<dbReference type="STRING" id="928856.SAMN04488049_111101"/>
<evidence type="ECO:0000259" key="1">
    <source>
        <dbReference type="SMART" id="SM00897"/>
    </source>
</evidence>
<evidence type="ECO:0000259" key="2">
    <source>
        <dbReference type="SMART" id="SM01204"/>
    </source>
</evidence>
<dbReference type="InterPro" id="IPR013702">
    <property type="entry name" value="FIST_domain_N"/>
</dbReference>
<dbReference type="Pfam" id="PF10442">
    <property type="entry name" value="FIST_C"/>
    <property type="match status" value="1"/>
</dbReference>
<evidence type="ECO:0008006" key="5">
    <source>
        <dbReference type="Google" id="ProtNLM"/>
    </source>
</evidence>
<feature type="domain" description="FIST C-domain" evidence="2">
    <location>
        <begin position="232"/>
        <end position="380"/>
    </location>
</feature>
<reference evidence="3 4" key="1">
    <citation type="submission" date="2015-09" db="EMBL/GenBank/DDBJ databases">
        <authorList>
            <consortium name="Swine Surveillance"/>
        </authorList>
    </citation>
    <scope>NUCLEOTIDE SEQUENCE [LARGE SCALE GENOMIC DNA]</scope>
    <source>
        <strain evidence="3 4">CECT 7557</strain>
    </source>
</reference>
<feature type="domain" description="FIST" evidence="1">
    <location>
        <begin position="30"/>
        <end position="231"/>
    </location>
</feature>
<accession>A0A0P1GU21</accession>
<name>A0A0P1GU21_9RHOB</name>